<dbReference type="GO" id="GO:0046983">
    <property type="term" value="F:protein dimerization activity"/>
    <property type="evidence" value="ECO:0007669"/>
    <property type="project" value="InterPro"/>
</dbReference>
<dbReference type="InterPro" id="IPR045239">
    <property type="entry name" value="bHLH95_bHLH"/>
</dbReference>
<dbReference type="Gene3D" id="4.10.280.10">
    <property type="entry name" value="Helix-loop-helix DNA-binding domain"/>
    <property type="match status" value="1"/>
</dbReference>
<keyword evidence="5" id="KW-0804">Transcription</keyword>
<dbReference type="GO" id="GO:0000981">
    <property type="term" value="F:DNA-binding transcription factor activity, RNA polymerase II-specific"/>
    <property type="evidence" value="ECO:0007669"/>
    <property type="project" value="TreeGrafter"/>
</dbReference>
<name>A0AAD4J3W1_PERFH</name>
<keyword evidence="4" id="KW-0238">DNA-binding</keyword>
<evidence type="ECO:0000256" key="1">
    <source>
        <dbReference type="ARBA" id="ARBA00004123"/>
    </source>
</evidence>
<evidence type="ECO:0000313" key="9">
    <source>
        <dbReference type="EMBL" id="KAH6826696.1"/>
    </source>
</evidence>
<evidence type="ECO:0000256" key="2">
    <source>
        <dbReference type="ARBA" id="ARBA00011738"/>
    </source>
</evidence>
<dbReference type="GO" id="GO:0005634">
    <property type="term" value="C:nucleus"/>
    <property type="evidence" value="ECO:0007669"/>
    <property type="project" value="UniProtKB-SubCell"/>
</dbReference>
<dbReference type="CDD" id="cd11393">
    <property type="entry name" value="bHLH_AtbHLH_like"/>
    <property type="match status" value="1"/>
</dbReference>
<keyword evidence="10" id="KW-1185">Reference proteome</keyword>
<dbReference type="AlphaFoldDB" id="A0AAD4J3W1"/>
<evidence type="ECO:0000259" key="8">
    <source>
        <dbReference type="PROSITE" id="PS50888"/>
    </source>
</evidence>
<organism evidence="9 10">
    <name type="scientific">Perilla frutescens var. hirtella</name>
    <name type="common">Perilla citriodora</name>
    <name type="synonym">Perilla setoyensis</name>
    <dbReference type="NCBI Taxonomy" id="608512"/>
    <lineage>
        <taxon>Eukaryota</taxon>
        <taxon>Viridiplantae</taxon>
        <taxon>Streptophyta</taxon>
        <taxon>Embryophyta</taxon>
        <taxon>Tracheophyta</taxon>
        <taxon>Spermatophyta</taxon>
        <taxon>Magnoliopsida</taxon>
        <taxon>eudicotyledons</taxon>
        <taxon>Gunneridae</taxon>
        <taxon>Pentapetalae</taxon>
        <taxon>asterids</taxon>
        <taxon>lamiids</taxon>
        <taxon>Lamiales</taxon>
        <taxon>Lamiaceae</taxon>
        <taxon>Nepetoideae</taxon>
        <taxon>Elsholtzieae</taxon>
        <taxon>Perilla</taxon>
    </lineage>
</organism>
<keyword evidence="3" id="KW-0805">Transcription regulation</keyword>
<comment type="subunit">
    <text evidence="2">Homodimer.</text>
</comment>
<sequence>MEEEFQGGVCGGNWWNSSRNLFNSSPCSAVVNDLGSPGWLNPSLIVDMKTAKSISDDSAASSDGGSSVVLQEAHKPQPQLTANRNMPIDSTLEMMADDWSQDLLNDSARSQENYSHMLQLQALNSSMNCRQKIADEWTTSDFSVDSSTNSFKQVNDQSFLSPPINSFTSSALPLNSASYSYTSSLLQTLFDAETQPQQVLLDNEATNNYSSFGMNSAAVMPSSCKASLPKFTNNLQLINNTAFWNATAVSSGNVRASFLPSSTPQLIPSSLSKPKLNQKNFSAKHHNEKAGEADSMAKKSGSNEPAFKRPRIETPSPLPTFKVRKEKLGDRVTALQQLVSPFGKTDTASVLHEAIEYIKLLHDQVTVLSTPYLKNGPPPLQRQQAFDKIKDQEETMKDLRSRGLCLVPISSTFPVATETTADFWTPTFGASFR</sequence>
<dbReference type="PROSITE" id="PS50888">
    <property type="entry name" value="BHLH"/>
    <property type="match status" value="1"/>
</dbReference>
<dbReference type="PANTHER" id="PTHR16223">
    <property type="entry name" value="TRANSCRIPTION FACTOR BHLH83-RELATED"/>
    <property type="match status" value="1"/>
</dbReference>
<feature type="compositionally biased region" description="Basic and acidic residues" evidence="7">
    <location>
        <begin position="288"/>
        <end position="297"/>
    </location>
</feature>
<dbReference type="Proteomes" id="UP001190926">
    <property type="component" value="Unassembled WGS sequence"/>
</dbReference>
<keyword evidence="6" id="KW-0539">Nucleus</keyword>
<comment type="caution">
    <text evidence="9">The sequence shown here is derived from an EMBL/GenBank/DDBJ whole genome shotgun (WGS) entry which is preliminary data.</text>
</comment>
<dbReference type="GO" id="GO:0000978">
    <property type="term" value="F:RNA polymerase II cis-regulatory region sequence-specific DNA binding"/>
    <property type="evidence" value="ECO:0007669"/>
    <property type="project" value="TreeGrafter"/>
</dbReference>
<accession>A0AAD4J3W1</accession>
<dbReference type="InterPro" id="IPR036638">
    <property type="entry name" value="HLH_DNA-bd_sf"/>
</dbReference>
<feature type="compositionally biased region" description="Low complexity" evidence="7">
    <location>
        <begin position="56"/>
        <end position="67"/>
    </location>
</feature>
<feature type="region of interest" description="Disordered" evidence="7">
    <location>
        <begin position="55"/>
        <end position="74"/>
    </location>
</feature>
<dbReference type="FunFam" id="4.10.280.10:FF:000032">
    <property type="entry name" value="Transcription factor bHLH123 family"/>
    <property type="match status" value="1"/>
</dbReference>
<proteinExistence type="predicted"/>
<gene>
    <name evidence="9" type="ORF">C2S53_008892</name>
</gene>
<evidence type="ECO:0000313" key="10">
    <source>
        <dbReference type="Proteomes" id="UP001190926"/>
    </source>
</evidence>
<comment type="subcellular location">
    <subcellularLocation>
        <location evidence="1">Nucleus</location>
    </subcellularLocation>
</comment>
<dbReference type="InterPro" id="IPR011598">
    <property type="entry name" value="bHLH_dom"/>
</dbReference>
<protein>
    <recommendedName>
        <fullName evidence="8">BHLH domain-containing protein</fullName>
    </recommendedName>
</protein>
<dbReference type="SUPFAM" id="SSF47459">
    <property type="entry name" value="HLH, helix-loop-helix DNA-binding domain"/>
    <property type="match status" value="1"/>
</dbReference>
<evidence type="ECO:0000256" key="6">
    <source>
        <dbReference type="ARBA" id="ARBA00023242"/>
    </source>
</evidence>
<evidence type="ECO:0000256" key="5">
    <source>
        <dbReference type="ARBA" id="ARBA00023163"/>
    </source>
</evidence>
<evidence type="ECO:0000256" key="4">
    <source>
        <dbReference type="ARBA" id="ARBA00023125"/>
    </source>
</evidence>
<dbReference type="EMBL" id="SDAM02000162">
    <property type="protein sequence ID" value="KAH6826696.1"/>
    <property type="molecule type" value="Genomic_DNA"/>
</dbReference>
<feature type="region of interest" description="Disordered" evidence="7">
    <location>
        <begin position="282"/>
        <end position="318"/>
    </location>
</feature>
<dbReference type="InterPro" id="IPR045843">
    <property type="entry name" value="IND-like"/>
</dbReference>
<reference evidence="9 10" key="1">
    <citation type="journal article" date="2021" name="Nat. Commun.">
        <title>Incipient diploidization of the medicinal plant Perilla within 10,000 years.</title>
        <authorList>
            <person name="Zhang Y."/>
            <person name="Shen Q."/>
            <person name="Leng L."/>
            <person name="Zhang D."/>
            <person name="Chen S."/>
            <person name="Shi Y."/>
            <person name="Ning Z."/>
            <person name="Chen S."/>
        </authorList>
    </citation>
    <scope>NUCLEOTIDE SEQUENCE [LARGE SCALE GENOMIC DNA]</scope>
    <source>
        <strain evidence="10">cv. PC099</strain>
    </source>
</reference>
<feature type="domain" description="BHLH" evidence="8">
    <location>
        <begin position="312"/>
        <end position="361"/>
    </location>
</feature>
<dbReference type="PANTHER" id="PTHR16223:SF238">
    <property type="entry name" value="TRANSCRIPTION FACTOR BHLH114"/>
    <property type="match status" value="1"/>
</dbReference>
<evidence type="ECO:0000256" key="7">
    <source>
        <dbReference type="SAM" id="MobiDB-lite"/>
    </source>
</evidence>
<evidence type="ECO:0000256" key="3">
    <source>
        <dbReference type="ARBA" id="ARBA00023015"/>
    </source>
</evidence>